<evidence type="ECO:0000313" key="2">
    <source>
        <dbReference type="EMBL" id="REK70610.1"/>
    </source>
</evidence>
<dbReference type="AlphaFoldDB" id="A0A371P503"/>
<comment type="caution">
    <text evidence="2">The sequence shown here is derived from an EMBL/GenBank/DDBJ whole genome shotgun (WGS) entry which is preliminary data.</text>
</comment>
<proteinExistence type="predicted"/>
<evidence type="ECO:0000256" key="1">
    <source>
        <dbReference type="SAM" id="MobiDB-lite"/>
    </source>
</evidence>
<evidence type="ECO:0000313" key="3">
    <source>
        <dbReference type="Proteomes" id="UP000265581"/>
    </source>
</evidence>
<dbReference type="InterPro" id="IPR007362">
    <property type="entry name" value="DUF429"/>
</dbReference>
<name>A0A371P503_9ACTN</name>
<sequence length="245" mass="25885">MSLAMARSCREPPTRVSPSRGWQDRGMGAVLGVDGCRLGWVGVRWDGDTDVLVAPTIAELVAAAGPVDAVAIDIPIDLPADVPRVAERLARGRLPGRASTVFNAPAAAVLEAVDYPAANAANRAALGLGLSKQTWYLVPKIRDVHDWLTTSPSVPVVEAHPEVCFAAMNGGVLVDGKTTAPGESLRRSLLAAHGLDVVAERRRGVAVDDVLDAAATAWTARRVAEGIAERLPPEPRDRPHPAIWT</sequence>
<dbReference type="Pfam" id="PF04250">
    <property type="entry name" value="DUF429"/>
    <property type="match status" value="1"/>
</dbReference>
<organism evidence="2 3">
    <name type="scientific">Aeromicrobium endophyticum</name>
    <dbReference type="NCBI Taxonomy" id="2292704"/>
    <lineage>
        <taxon>Bacteria</taxon>
        <taxon>Bacillati</taxon>
        <taxon>Actinomycetota</taxon>
        <taxon>Actinomycetes</taxon>
        <taxon>Propionibacteriales</taxon>
        <taxon>Nocardioidaceae</taxon>
        <taxon>Aeromicrobium</taxon>
    </lineage>
</organism>
<gene>
    <name evidence="2" type="ORF">DX116_15960</name>
</gene>
<dbReference type="Proteomes" id="UP000265581">
    <property type="component" value="Unassembled WGS sequence"/>
</dbReference>
<accession>A0A371P503</accession>
<feature type="region of interest" description="Disordered" evidence="1">
    <location>
        <begin position="1"/>
        <end position="22"/>
    </location>
</feature>
<protein>
    <submittedName>
        <fullName evidence="2">DUF429 domain-containing protein</fullName>
    </submittedName>
</protein>
<dbReference type="EMBL" id="QUBR01000002">
    <property type="protein sequence ID" value="REK70610.1"/>
    <property type="molecule type" value="Genomic_DNA"/>
</dbReference>
<reference evidence="2 3" key="1">
    <citation type="submission" date="2018-08" db="EMBL/GenBank/DDBJ databases">
        <title>Aeromicrobium sp. M2KJ-4, whole genome shotgun sequence.</title>
        <authorList>
            <person name="Tuo L."/>
        </authorList>
    </citation>
    <scope>NUCLEOTIDE SEQUENCE [LARGE SCALE GENOMIC DNA]</scope>
    <source>
        <strain evidence="2 3">M2KJ-4</strain>
    </source>
</reference>
<keyword evidence="3" id="KW-1185">Reference proteome</keyword>